<organism evidence="1 3">
    <name type="scientific">Marine Group I thaumarchaeote</name>
    <dbReference type="NCBI Taxonomy" id="2511932"/>
    <lineage>
        <taxon>Archaea</taxon>
        <taxon>Nitrososphaerota</taxon>
        <taxon>Marine Group I</taxon>
    </lineage>
</organism>
<gene>
    <name evidence="1" type="ORF">HX837_02770</name>
    <name evidence="2" type="ORF">HX865_05550</name>
</gene>
<dbReference type="EMBL" id="JACASV010000011">
    <property type="protein sequence ID" value="NWJ43119.1"/>
    <property type="molecule type" value="Genomic_DNA"/>
</dbReference>
<dbReference type="Proteomes" id="UP000523105">
    <property type="component" value="Unassembled WGS sequence"/>
</dbReference>
<evidence type="ECO:0000313" key="4">
    <source>
        <dbReference type="Proteomes" id="UP000527815"/>
    </source>
</evidence>
<accession>A0A7K4MP53</accession>
<dbReference type="EMBL" id="JACASZ010000127">
    <property type="protein sequence ID" value="NWJ77942.1"/>
    <property type="molecule type" value="Genomic_DNA"/>
</dbReference>
<reference evidence="1" key="2">
    <citation type="submission" date="2020-06" db="EMBL/GenBank/DDBJ databases">
        <authorList>
            <person name="Wang Y."/>
        </authorList>
    </citation>
    <scope>NUCLEOTIDE SEQUENCE</scope>
    <source>
        <strain evidence="2">D1b</strain>
        <strain evidence="1">L15b</strain>
    </source>
</reference>
<sequence length="55" mass="6678">MNDKEKIKEVLGILEIKIKDYEDEHKEFFDSMQYAEASRFKHMKELLEEIKKTLS</sequence>
<evidence type="ECO:0000313" key="3">
    <source>
        <dbReference type="Proteomes" id="UP000523105"/>
    </source>
</evidence>
<dbReference type="AlphaFoldDB" id="A0A7K4MP53"/>
<dbReference type="Proteomes" id="UP000527815">
    <property type="component" value="Unassembled WGS sequence"/>
</dbReference>
<evidence type="ECO:0000313" key="2">
    <source>
        <dbReference type="EMBL" id="NWJ77942.1"/>
    </source>
</evidence>
<protein>
    <submittedName>
        <fullName evidence="1">Uncharacterized protein</fullName>
    </submittedName>
</protein>
<comment type="caution">
    <text evidence="1">The sequence shown here is derived from an EMBL/GenBank/DDBJ whole genome shotgun (WGS) entry which is preliminary data.</text>
</comment>
<evidence type="ECO:0000313" key="1">
    <source>
        <dbReference type="EMBL" id="NWJ43119.1"/>
    </source>
</evidence>
<name>A0A7K4MP53_9ARCH</name>
<proteinExistence type="predicted"/>
<reference evidence="3 4" key="1">
    <citation type="journal article" date="2019" name="Environ. Microbiol.">
        <title>Genomics insights into ecotype formation of ammonia-oxidizing archaea in the deep ocean.</title>
        <authorList>
            <person name="Wang Y."/>
            <person name="Huang J.M."/>
            <person name="Cui G.J."/>
            <person name="Nunoura T."/>
            <person name="Takaki Y."/>
            <person name="Li W.L."/>
            <person name="Li J."/>
            <person name="Gao Z.M."/>
            <person name="Takai K."/>
            <person name="Zhang A.Q."/>
            <person name="Stepanauskas R."/>
        </authorList>
    </citation>
    <scope>NUCLEOTIDE SEQUENCE [LARGE SCALE GENOMIC DNA]</scope>
    <source>
        <strain evidence="2 4">D1b</strain>
        <strain evidence="1 3">L15b</strain>
    </source>
</reference>